<dbReference type="Proteomes" id="UP000076408">
    <property type="component" value="Unassembled WGS sequence"/>
</dbReference>
<proteinExistence type="predicted"/>
<feature type="compositionally biased region" description="Polar residues" evidence="1">
    <location>
        <begin position="241"/>
        <end position="253"/>
    </location>
</feature>
<name>A0A182XYC9_ANOST</name>
<feature type="region of interest" description="Disordered" evidence="1">
    <location>
        <begin position="241"/>
        <end position="281"/>
    </location>
</feature>
<reference evidence="3" key="1">
    <citation type="journal article" date="2014" name="Genome Biol.">
        <title>Genome analysis of a major urban malaria vector mosquito, Anopheles stephensi.</title>
        <authorList>
            <person name="Jiang X."/>
            <person name="Peery A."/>
            <person name="Hall A.B."/>
            <person name="Sharma A."/>
            <person name="Chen X.G."/>
            <person name="Waterhouse R.M."/>
            <person name="Komissarov A."/>
            <person name="Riehle M.M."/>
            <person name="Shouche Y."/>
            <person name="Sharakhova M.V."/>
            <person name="Lawson D."/>
            <person name="Pakpour N."/>
            <person name="Arensburger P."/>
            <person name="Davidson V.L."/>
            <person name="Eiglmeier K."/>
            <person name="Emrich S."/>
            <person name="George P."/>
            <person name="Kennedy R.C."/>
            <person name="Mane S.P."/>
            <person name="Maslen G."/>
            <person name="Oringanje C."/>
            <person name="Qi Y."/>
            <person name="Settlage R."/>
            <person name="Tojo M."/>
            <person name="Tubio J.M."/>
            <person name="Unger M.F."/>
            <person name="Wang B."/>
            <person name="Vernick K.D."/>
            <person name="Ribeiro J.M."/>
            <person name="James A.A."/>
            <person name="Michel K."/>
            <person name="Riehle M.A."/>
            <person name="Luckhart S."/>
            <person name="Sharakhov I.V."/>
            <person name="Tu Z."/>
        </authorList>
    </citation>
    <scope>NUCLEOTIDE SEQUENCE [LARGE SCALE GENOMIC DNA]</scope>
    <source>
        <strain evidence="3">Indian</strain>
    </source>
</reference>
<feature type="region of interest" description="Disordered" evidence="1">
    <location>
        <begin position="448"/>
        <end position="479"/>
    </location>
</feature>
<dbReference type="VEuPathDB" id="VectorBase:ASTEI01215"/>
<evidence type="ECO:0000256" key="1">
    <source>
        <dbReference type="SAM" id="MobiDB-lite"/>
    </source>
</evidence>
<evidence type="ECO:0000313" key="2">
    <source>
        <dbReference type="EnsemblMetazoa" id="ASTEI01215-PA"/>
    </source>
</evidence>
<dbReference type="AlphaFoldDB" id="A0A182XYC9"/>
<organism evidence="2 3">
    <name type="scientific">Anopheles stephensi</name>
    <name type="common">Indo-Pakistan malaria mosquito</name>
    <dbReference type="NCBI Taxonomy" id="30069"/>
    <lineage>
        <taxon>Eukaryota</taxon>
        <taxon>Metazoa</taxon>
        <taxon>Ecdysozoa</taxon>
        <taxon>Arthropoda</taxon>
        <taxon>Hexapoda</taxon>
        <taxon>Insecta</taxon>
        <taxon>Pterygota</taxon>
        <taxon>Neoptera</taxon>
        <taxon>Endopterygota</taxon>
        <taxon>Diptera</taxon>
        <taxon>Nematocera</taxon>
        <taxon>Culicoidea</taxon>
        <taxon>Culicidae</taxon>
        <taxon>Anophelinae</taxon>
        <taxon>Anopheles</taxon>
    </lineage>
</organism>
<feature type="region of interest" description="Disordered" evidence="1">
    <location>
        <begin position="520"/>
        <end position="593"/>
    </location>
</feature>
<dbReference type="OMA" id="IVPKYTR"/>
<dbReference type="EnsemblMetazoa" id="ASTEI01215-RA">
    <property type="protein sequence ID" value="ASTEI01215-PA"/>
    <property type="gene ID" value="ASTEI01215"/>
</dbReference>
<feature type="compositionally biased region" description="Acidic residues" evidence="1">
    <location>
        <begin position="691"/>
        <end position="713"/>
    </location>
</feature>
<feature type="region of interest" description="Disordered" evidence="1">
    <location>
        <begin position="610"/>
        <end position="716"/>
    </location>
</feature>
<feature type="region of interest" description="Disordered" evidence="1">
    <location>
        <begin position="47"/>
        <end position="94"/>
    </location>
</feature>
<accession>A0A182XYC9</accession>
<dbReference type="VEuPathDB" id="VectorBase:ASTE007463"/>
<dbReference type="STRING" id="30069.A0A182XYC9"/>
<sequence length="801" mass="86624">MADQMVSDKSGCTLANLVAARIHIYPPIMSSSLSTMPFSRQYGSFRMSGPGNGTTTAPGNCSPGAGNAHHRVTHGGISQASRHSSGTETGGQVASTARLQMAPLSYRIGNLARNSSNNWISNSNNSTTTFAAIRQQKISAQQHQEHTAGRPAVSAVSKQQQPPATCAVHRATGPSAKKMGEPIGDSPLLQSPRIIARSARIVEPNAWNRRLTTSSFCTMASTAASQPQHSGNRLLQTSLACRKSPGSSGTSVESIVPKYTRSSGAANGGGTGGNGVGAGGVESTAAQKRTYNAHKPQMRVVSSRTLTNTTGRVGGTVAKKATGATTAGSNASQDAAEREVAKVLHHHNMRVIDLLNNNHLQTNRSTNGRVIKENNENHQPAVLLASNGGQKLSGPKAKGSAIPQRLPLADRDQPTDRNRRLLLGECFSSKFPNGLPFEQEFYYRRTGQDSDTAQPLPEAEQDVEKGLEEVEEEEDDDAQHRIVDAYERHRKAKKHALLPRRQMGGQGGGVMLAGRRVAMTQQDLQRSRSVSSSDDATPHATTSTPPEERRSVSAVEREHDDDEALYVDFTKIHDPQSVGEPAEDEEAGDGQTSVVEYRNINHSSYYYKFESISSSTHRKEQARRKLLQRRPGDAAGGSGDGRPEVMMRSRYQRSRLGLDRAGGSNPDANGNTGREYYDDDEERVQRRGDPEEQLEEEEDEEEGEDGEEDEEEGERSTVYVAVATWVPKCNRLPNESSENNNTINLTLSTNNENVDQHQQQQHQQPTRIAVAANTATNTAPAAAPGIRTGLPVPAPASYVQL</sequence>
<feature type="compositionally biased region" description="Basic and acidic residues" evidence="1">
    <location>
        <begin position="546"/>
        <end position="558"/>
    </location>
</feature>
<keyword evidence="3" id="KW-1185">Reference proteome</keyword>
<feature type="compositionally biased region" description="Polar residues" evidence="1">
    <location>
        <begin position="520"/>
        <end position="545"/>
    </location>
</feature>
<feature type="compositionally biased region" description="Gly residues" evidence="1">
    <location>
        <begin position="266"/>
        <end position="280"/>
    </location>
</feature>
<dbReference type="VEuPathDB" id="VectorBase:ASTEI20_036851"/>
<protein>
    <submittedName>
        <fullName evidence="2">Uncharacterized protein</fullName>
    </submittedName>
</protein>
<feature type="compositionally biased region" description="Polar residues" evidence="1">
    <location>
        <begin position="76"/>
        <end position="94"/>
    </location>
</feature>
<evidence type="ECO:0000313" key="3">
    <source>
        <dbReference type="Proteomes" id="UP000076408"/>
    </source>
</evidence>
<reference evidence="2" key="2">
    <citation type="submission" date="2020-05" db="UniProtKB">
        <authorList>
            <consortium name="EnsemblMetazoa"/>
        </authorList>
    </citation>
    <scope>IDENTIFICATION</scope>
    <source>
        <strain evidence="2">Indian</strain>
    </source>
</reference>